<comment type="similarity">
    <text evidence="1">Belongs to the prefoldin subunit beta family.</text>
</comment>
<dbReference type="AlphaFoldDB" id="A0A812V9M3"/>
<feature type="repeat" description="TPR" evidence="2">
    <location>
        <begin position="35"/>
        <end position="68"/>
    </location>
</feature>
<dbReference type="GO" id="GO:0006457">
    <property type="term" value="P:protein folding"/>
    <property type="evidence" value="ECO:0007669"/>
    <property type="project" value="InterPro"/>
</dbReference>
<gene>
    <name evidence="4" type="primary">ttc4</name>
    <name evidence="4" type="ORF">SNEC2469_LOCUS17484</name>
</gene>
<dbReference type="SUPFAM" id="SSF46579">
    <property type="entry name" value="Prefoldin"/>
    <property type="match status" value="1"/>
</dbReference>
<organism evidence="4 5">
    <name type="scientific">Symbiodinium necroappetens</name>
    <dbReference type="NCBI Taxonomy" id="1628268"/>
    <lineage>
        <taxon>Eukaryota</taxon>
        <taxon>Sar</taxon>
        <taxon>Alveolata</taxon>
        <taxon>Dinophyceae</taxon>
        <taxon>Suessiales</taxon>
        <taxon>Symbiodiniaceae</taxon>
        <taxon>Symbiodinium</taxon>
    </lineage>
</organism>
<dbReference type="InterPro" id="IPR011990">
    <property type="entry name" value="TPR-like_helical_dom_sf"/>
</dbReference>
<evidence type="ECO:0000313" key="4">
    <source>
        <dbReference type="EMBL" id="CAE7615728.1"/>
    </source>
</evidence>
<evidence type="ECO:0000313" key="5">
    <source>
        <dbReference type="Proteomes" id="UP000601435"/>
    </source>
</evidence>
<comment type="caution">
    <text evidence="4">The sequence shown here is derived from an EMBL/GenBank/DDBJ whole genome shotgun (WGS) entry which is preliminary data.</text>
</comment>
<dbReference type="GO" id="GO:0051082">
    <property type="term" value="F:unfolded protein binding"/>
    <property type="evidence" value="ECO:0007669"/>
    <property type="project" value="InterPro"/>
</dbReference>
<dbReference type="GO" id="GO:0051879">
    <property type="term" value="F:Hsp90 protein binding"/>
    <property type="evidence" value="ECO:0007669"/>
    <property type="project" value="TreeGrafter"/>
</dbReference>
<dbReference type="GO" id="GO:0030544">
    <property type="term" value="F:Hsp70 protein binding"/>
    <property type="evidence" value="ECO:0007669"/>
    <property type="project" value="TreeGrafter"/>
</dbReference>
<dbReference type="GO" id="GO:0005829">
    <property type="term" value="C:cytosol"/>
    <property type="evidence" value="ECO:0007669"/>
    <property type="project" value="TreeGrafter"/>
</dbReference>
<dbReference type="EMBL" id="CAJNJA010028953">
    <property type="protein sequence ID" value="CAE7615728.1"/>
    <property type="molecule type" value="Genomic_DNA"/>
</dbReference>
<dbReference type="PROSITE" id="PS50005">
    <property type="entry name" value="TPR"/>
    <property type="match status" value="1"/>
</dbReference>
<dbReference type="Pfam" id="PF01920">
    <property type="entry name" value="Prefoldin_2"/>
    <property type="match status" value="1"/>
</dbReference>
<feature type="coiled-coil region" evidence="3">
    <location>
        <begin position="421"/>
        <end position="454"/>
    </location>
</feature>
<keyword evidence="3" id="KW-0175">Coiled coil</keyword>
<dbReference type="GO" id="GO:0005634">
    <property type="term" value="C:nucleus"/>
    <property type="evidence" value="ECO:0007669"/>
    <property type="project" value="TreeGrafter"/>
</dbReference>
<sequence length="458" mass="51692">MRRPCSADGSPEDRLQWRGGGEGLEVRCSDPKLNAQLYSNRAHVRLLLRQFVEAVDDCRRAIEQDPKNIKAYWRAARASLHLDLCRNGIDFCEAGLKQAPGDSDLMKLRDSCAEKLAGQQQRRAEARTMANRDFNADEAMAVQEKVSGLSEQLARLQASFASKQRQRVRLELTQQTVTSTPEDTKLYRGVGRCFLLGDRQPILDEMKQTMDSIDEDLGKNIPKPEACEVQSLEDSGWEELPKMQKASQELEKRKDDAEKACGGDMSMPLKYPTFEGAARDDCRVPEAGRAKLRFLSVEQLAPCWLTHFSSTQILGGRTFCRYSRMTDAGKERIEPRAEGTRVMQRGRLDAVRVLPLSFLSSAAATSDKDGMLEKAELKKYAQAELKCTLTAASVDGMFRLLTAEGAKGVRTEDFQRAKVQVGILREKKIDLERKKRREEREKELEKLKDKLKGRIEVG</sequence>
<keyword evidence="5" id="KW-1185">Reference proteome</keyword>
<evidence type="ECO:0000256" key="1">
    <source>
        <dbReference type="ARBA" id="ARBA00008045"/>
    </source>
</evidence>
<dbReference type="PANTHER" id="PTHR46035:SF1">
    <property type="entry name" value="TETRATRICOPEPTIDE REPEAT PROTEIN 4"/>
    <property type="match status" value="1"/>
</dbReference>
<dbReference type="Proteomes" id="UP000601435">
    <property type="component" value="Unassembled WGS sequence"/>
</dbReference>
<dbReference type="InterPro" id="IPR002777">
    <property type="entry name" value="PFD_beta-like"/>
</dbReference>
<dbReference type="Gene3D" id="1.10.287.370">
    <property type="match status" value="1"/>
</dbReference>
<name>A0A812V9M3_9DINO</name>
<reference evidence="4" key="1">
    <citation type="submission" date="2021-02" db="EMBL/GenBank/DDBJ databases">
        <authorList>
            <person name="Dougan E. K."/>
            <person name="Rhodes N."/>
            <person name="Thang M."/>
            <person name="Chan C."/>
        </authorList>
    </citation>
    <scope>NUCLEOTIDE SEQUENCE</scope>
</reference>
<dbReference type="GO" id="GO:0016272">
    <property type="term" value="C:prefoldin complex"/>
    <property type="evidence" value="ECO:0007669"/>
    <property type="project" value="InterPro"/>
</dbReference>
<dbReference type="OrthoDB" id="420195at2759"/>
<dbReference type="InterPro" id="IPR019734">
    <property type="entry name" value="TPR_rpt"/>
</dbReference>
<keyword evidence="2" id="KW-0802">TPR repeat</keyword>
<dbReference type="Gene3D" id="1.25.40.10">
    <property type="entry name" value="Tetratricopeptide repeat domain"/>
    <property type="match status" value="1"/>
</dbReference>
<proteinExistence type="inferred from homology"/>
<dbReference type="SMART" id="SM00028">
    <property type="entry name" value="TPR"/>
    <property type="match status" value="2"/>
</dbReference>
<dbReference type="InterPro" id="IPR009053">
    <property type="entry name" value="Prefoldin"/>
</dbReference>
<protein>
    <submittedName>
        <fullName evidence="4">Ttc4 protein</fullName>
    </submittedName>
</protein>
<evidence type="ECO:0000256" key="3">
    <source>
        <dbReference type="SAM" id="Coils"/>
    </source>
</evidence>
<dbReference type="PANTHER" id="PTHR46035">
    <property type="entry name" value="TETRATRICOPEPTIDE REPEAT PROTEIN 4"/>
    <property type="match status" value="1"/>
</dbReference>
<accession>A0A812V9M3</accession>
<dbReference type="SUPFAM" id="SSF48452">
    <property type="entry name" value="TPR-like"/>
    <property type="match status" value="1"/>
</dbReference>
<evidence type="ECO:0000256" key="2">
    <source>
        <dbReference type="PROSITE-ProRule" id="PRU00339"/>
    </source>
</evidence>